<reference evidence="2 3" key="1">
    <citation type="journal article" date="2019" name="Int. J. Syst. Evol. Microbiol.">
        <title>The Global Catalogue of Microorganisms (GCM) 10K type strain sequencing project: providing services to taxonomists for standard genome sequencing and annotation.</title>
        <authorList>
            <consortium name="The Broad Institute Genomics Platform"/>
            <consortium name="The Broad Institute Genome Sequencing Center for Infectious Disease"/>
            <person name="Wu L."/>
            <person name="Ma J."/>
        </authorList>
    </citation>
    <scope>NUCLEOTIDE SEQUENCE [LARGE SCALE GENOMIC DNA]</scope>
    <source>
        <strain evidence="2 3">JCM 19585</strain>
    </source>
</reference>
<feature type="region of interest" description="Disordered" evidence="1">
    <location>
        <begin position="1"/>
        <end position="27"/>
    </location>
</feature>
<comment type="caution">
    <text evidence="2">The sequence shown here is derived from an EMBL/GenBank/DDBJ whole genome shotgun (WGS) entry which is preliminary data.</text>
</comment>
<dbReference type="EMBL" id="BMPF01000007">
    <property type="protein sequence ID" value="GGL44109.1"/>
    <property type="molecule type" value="Genomic_DNA"/>
</dbReference>
<accession>A0A830F5X6</accession>
<name>A0A830F5X6_9EURY</name>
<organism evidence="2 3">
    <name type="scientific">Halarchaeum grantii</name>
    <dbReference type="NCBI Taxonomy" id="1193105"/>
    <lineage>
        <taxon>Archaea</taxon>
        <taxon>Methanobacteriati</taxon>
        <taxon>Methanobacteriota</taxon>
        <taxon>Stenosarchaea group</taxon>
        <taxon>Halobacteria</taxon>
        <taxon>Halobacteriales</taxon>
        <taxon>Halobacteriaceae</taxon>
    </lineage>
</organism>
<evidence type="ECO:0000313" key="3">
    <source>
        <dbReference type="Proteomes" id="UP000628840"/>
    </source>
</evidence>
<gene>
    <name evidence="2" type="ORF">GCM10009037_29400</name>
</gene>
<protein>
    <submittedName>
        <fullName evidence="2">Uncharacterized protein</fullName>
    </submittedName>
</protein>
<sequence>MHVTLKNPNYEGDGTECQEASHDDDATGNGVILGMGLNVTGAFAVTSTGG</sequence>
<keyword evidence="3" id="KW-1185">Reference proteome</keyword>
<evidence type="ECO:0000256" key="1">
    <source>
        <dbReference type="SAM" id="MobiDB-lite"/>
    </source>
</evidence>
<evidence type="ECO:0000313" key="2">
    <source>
        <dbReference type="EMBL" id="GGL44109.1"/>
    </source>
</evidence>
<proteinExistence type="predicted"/>
<dbReference type="AlphaFoldDB" id="A0A830F5X6"/>
<dbReference type="Proteomes" id="UP000628840">
    <property type="component" value="Unassembled WGS sequence"/>
</dbReference>